<feature type="compositionally biased region" description="Low complexity" evidence="7">
    <location>
        <begin position="297"/>
        <end position="308"/>
    </location>
</feature>
<evidence type="ECO:0000256" key="1">
    <source>
        <dbReference type="ARBA" id="ARBA00000707"/>
    </source>
</evidence>
<dbReference type="CDD" id="cd00590">
    <property type="entry name" value="RRM_SF"/>
    <property type="match status" value="1"/>
</dbReference>
<dbReference type="GeneID" id="68111737"/>
<dbReference type="InterPro" id="IPR001394">
    <property type="entry name" value="Peptidase_C19_UCH"/>
</dbReference>
<dbReference type="AlphaFoldDB" id="A0A6A5BS30"/>
<dbReference type="GO" id="GO:0016579">
    <property type="term" value="P:protein deubiquitination"/>
    <property type="evidence" value="ECO:0007669"/>
    <property type="project" value="InterPro"/>
</dbReference>
<feature type="domain" description="RRM" evidence="8">
    <location>
        <begin position="406"/>
        <end position="474"/>
    </location>
</feature>
<dbReference type="Gene3D" id="3.10.450.50">
    <property type="match status" value="1"/>
</dbReference>
<feature type="compositionally biased region" description="Basic and acidic residues" evidence="7">
    <location>
        <begin position="325"/>
        <end position="374"/>
    </location>
</feature>
<dbReference type="PROSITE" id="PS00972">
    <property type="entry name" value="USP_1"/>
    <property type="match status" value="1"/>
</dbReference>
<dbReference type="SUPFAM" id="SSF54928">
    <property type="entry name" value="RNA-binding domain, RBD"/>
    <property type="match status" value="1"/>
</dbReference>
<dbReference type="VEuPathDB" id="AmoebaDB:NfTy_082960"/>
<evidence type="ECO:0000313" key="11">
    <source>
        <dbReference type="EMBL" id="KAF0976620.1"/>
    </source>
</evidence>
<dbReference type="InterPro" id="IPR018200">
    <property type="entry name" value="USP_CS"/>
</dbReference>
<evidence type="ECO:0000313" key="12">
    <source>
        <dbReference type="Proteomes" id="UP000444721"/>
    </source>
</evidence>
<feature type="compositionally biased region" description="Polar residues" evidence="7">
    <location>
        <begin position="522"/>
        <end position="534"/>
    </location>
</feature>
<dbReference type="OrthoDB" id="27652at2759"/>
<evidence type="ECO:0000256" key="5">
    <source>
        <dbReference type="ARBA" id="ARBA00022801"/>
    </source>
</evidence>
<accession>A0A6A5BS30</accession>
<dbReference type="InterPro" id="IPR012677">
    <property type="entry name" value="Nucleotide-bd_a/b_plait_sf"/>
</dbReference>
<dbReference type="PROSITE" id="PS50177">
    <property type="entry name" value="NTF2_DOMAIN"/>
    <property type="match status" value="1"/>
</dbReference>
<feature type="region of interest" description="Disordered" evidence="7">
    <location>
        <begin position="149"/>
        <end position="281"/>
    </location>
</feature>
<dbReference type="Proteomes" id="UP000444721">
    <property type="component" value="Unassembled WGS sequence"/>
</dbReference>
<dbReference type="Gene3D" id="3.30.70.330">
    <property type="match status" value="1"/>
</dbReference>
<gene>
    <name evidence="11" type="ORF">FDP41_004519</name>
</gene>
<dbReference type="PANTHER" id="PTHR24006">
    <property type="entry name" value="UBIQUITIN CARBOXYL-TERMINAL HYDROLASE"/>
    <property type="match status" value="1"/>
</dbReference>
<sequence>MATELTPQQISVSFVAQYYYILSSNTKNLYKFYKNESEMTHEHSNVVKQLPGNINPNTVVGQDIEKKISTLGYEDCKVRLTFVDSQRSLNGSVFVFVEGVMIRQSDDQKEMNFVQTFLLAEQENGYYVRNDYLRFTSCASSVTPNAVPHQVTTTISQPQPPHQQHHATNTASSDTQVKSQNGSTNATPPQLSFSTNSSVANTAANGSHSPRSETSSTAATAGASSVYGGAEDNQLDEESDHEEPKQSEKKPVVNVPPQSSSNIANPPVASSSTRAEKSSETNKTISYAAAVKNEQNSATLASSTTTVAQEASQQPKRGKKHHKNENKEKTELKEDNKNDQKTENKIEHKKLEHHKMEPKNRKNEHHKSDNDHKKPSSAPASTDDERNALIGEKKTFRGKDHPLNKYAVYVRDLPVGTKDSDLKQIFASYGNVIDINNKSGKDQSYNKYALIFFETKQSVDALLEKPTVNIEGHECPITRYQRKPKPHFTPRGYNNNNAPNPTRQGNERRPQRQRFARAPAQTDTSQNKRSSSQLKLDDLNTGNEKYFGLENFGNTCYANSVLQALYFCKPFRYRILEYYENNKLQQQPDLKNSNLLHSLSDLFYQLFNQKKNSGHLAPKNFIQRLRADNELFRSLMQQDAQEFLNFVLNHVVEILQREDSNRVENEEQNIPSTSSRGSEMDTSSDIQEIHSENSQESKKVKTFIHEIFEGKLINETRCIMCENVTSREESFFDISIDVQQFSSITQCLKNFSSMQILKSNNKFYCDHCCSHQEAQTRMTIKQQPQVLAIQLKRFKYMNNTFKKLSYRVTFPFDIKLPNLSEDETEKTYRLFAAVVHIGSGPNCGHYKCIVRSEDQWILFDDDRVTMVDEDYIRSTYGFPYDETSSFSGITETCYILFYSSDV</sequence>
<dbReference type="InterPro" id="IPR000504">
    <property type="entry name" value="RRM_dom"/>
</dbReference>
<dbReference type="VEuPathDB" id="AmoebaDB:NF0123270"/>
<evidence type="ECO:0000256" key="4">
    <source>
        <dbReference type="ARBA" id="ARBA00022670"/>
    </source>
</evidence>
<evidence type="ECO:0000256" key="3">
    <source>
        <dbReference type="ARBA" id="ARBA00012759"/>
    </source>
</evidence>
<feature type="compositionally biased region" description="Polar residues" evidence="7">
    <location>
        <begin position="256"/>
        <end position="273"/>
    </location>
</feature>
<dbReference type="GO" id="GO:0006508">
    <property type="term" value="P:proteolysis"/>
    <property type="evidence" value="ECO:0007669"/>
    <property type="project" value="UniProtKB-KW"/>
</dbReference>
<dbReference type="GO" id="GO:0005829">
    <property type="term" value="C:cytosol"/>
    <property type="evidence" value="ECO:0007669"/>
    <property type="project" value="TreeGrafter"/>
</dbReference>
<feature type="domain" description="USP" evidence="10">
    <location>
        <begin position="547"/>
        <end position="901"/>
    </location>
</feature>
<evidence type="ECO:0000256" key="2">
    <source>
        <dbReference type="ARBA" id="ARBA00009085"/>
    </source>
</evidence>
<feature type="compositionally biased region" description="Polar residues" evidence="7">
    <location>
        <begin position="492"/>
        <end position="504"/>
    </location>
</feature>
<keyword evidence="12" id="KW-1185">Reference proteome</keyword>
<feature type="domain" description="NTF2" evidence="9">
    <location>
        <begin position="10"/>
        <end position="135"/>
    </location>
</feature>
<dbReference type="PROSITE" id="PS50102">
    <property type="entry name" value="RRM"/>
    <property type="match status" value="1"/>
</dbReference>
<dbReference type="InterPro" id="IPR032710">
    <property type="entry name" value="NTF2-like_dom_sf"/>
</dbReference>
<dbReference type="EC" id="3.4.19.12" evidence="3"/>
<evidence type="ECO:0000259" key="10">
    <source>
        <dbReference type="PROSITE" id="PS50235"/>
    </source>
</evidence>
<keyword evidence="4" id="KW-0645">Protease</keyword>
<keyword evidence="6" id="KW-0694">RNA-binding</keyword>
<dbReference type="GO" id="GO:0004843">
    <property type="term" value="F:cysteine-type deubiquitinase activity"/>
    <property type="evidence" value="ECO:0007669"/>
    <property type="project" value="UniProtKB-EC"/>
</dbReference>
<dbReference type="PROSITE" id="PS50235">
    <property type="entry name" value="USP_3"/>
    <property type="match status" value="1"/>
</dbReference>
<feature type="compositionally biased region" description="Polar residues" evidence="7">
    <location>
        <begin position="668"/>
        <end position="686"/>
    </location>
</feature>
<dbReference type="GO" id="GO:0005634">
    <property type="term" value="C:nucleus"/>
    <property type="evidence" value="ECO:0007669"/>
    <property type="project" value="TreeGrafter"/>
</dbReference>
<dbReference type="SUPFAM" id="SSF54427">
    <property type="entry name" value="NTF2-like"/>
    <property type="match status" value="1"/>
</dbReference>
<evidence type="ECO:0000256" key="7">
    <source>
        <dbReference type="SAM" id="MobiDB-lite"/>
    </source>
</evidence>
<evidence type="ECO:0000259" key="9">
    <source>
        <dbReference type="PROSITE" id="PS50177"/>
    </source>
</evidence>
<name>A0A6A5BS30_NAEFO</name>
<dbReference type="InterPro" id="IPR028889">
    <property type="entry name" value="USP"/>
</dbReference>
<dbReference type="InterPro" id="IPR002075">
    <property type="entry name" value="NTF2_dom"/>
</dbReference>
<dbReference type="VEuPathDB" id="AmoebaDB:FDP41_004519"/>
<feature type="compositionally biased region" description="Basic and acidic residues" evidence="7">
    <location>
        <begin position="242"/>
        <end position="251"/>
    </location>
</feature>
<keyword evidence="5" id="KW-0378">Hydrolase</keyword>
<dbReference type="EMBL" id="VFQX01000037">
    <property type="protein sequence ID" value="KAF0976620.1"/>
    <property type="molecule type" value="Genomic_DNA"/>
</dbReference>
<dbReference type="OMA" id="RFICRIS"/>
<dbReference type="SUPFAM" id="SSF54001">
    <property type="entry name" value="Cysteine proteinases"/>
    <property type="match status" value="1"/>
</dbReference>
<comment type="catalytic activity">
    <reaction evidence="1">
        <text>Thiol-dependent hydrolysis of ester, thioester, amide, peptide and isopeptide bonds formed by the C-terminal Gly of ubiquitin (a 76-residue protein attached to proteins as an intracellular targeting signal).</text>
        <dbReference type="EC" id="3.4.19.12"/>
    </reaction>
</comment>
<dbReference type="CDD" id="cd00780">
    <property type="entry name" value="NTF2"/>
    <property type="match status" value="1"/>
</dbReference>
<dbReference type="Pfam" id="PF00443">
    <property type="entry name" value="UCH"/>
    <property type="match status" value="1"/>
</dbReference>
<evidence type="ECO:0000259" key="8">
    <source>
        <dbReference type="PROSITE" id="PS50102"/>
    </source>
</evidence>
<comment type="similarity">
    <text evidence="2">Belongs to the peptidase C19 family.</text>
</comment>
<feature type="region of interest" description="Disordered" evidence="7">
    <location>
        <begin position="297"/>
        <end position="386"/>
    </location>
</feature>
<dbReference type="GO" id="GO:0003723">
    <property type="term" value="F:RNA binding"/>
    <property type="evidence" value="ECO:0007669"/>
    <property type="project" value="UniProtKB-UniRule"/>
</dbReference>
<dbReference type="Pfam" id="PF02136">
    <property type="entry name" value="NTF2"/>
    <property type="match status" value="1"/>
</dbReference>
<dbReference type="InterPro" id="IPR018222">
    <property type="entry name" value="Nuclear_transport_factor_2_euk"/>
</dbReference>
<dbReference type="Pfam" id="PF00076">
    <property type="entry name" value="RRM_1"/>
    <property type="match status" value="1"/>
</dbReference>
<feature type="compositionally biased region" description="Polar residues" evidence="7">
    <location>
        <begin position="167"/>
        <end position="209"/>
    </location>
</feature>
<proteinExistence type="inferred from homology"/>
<dbReference type="RefSeq" id="XP_044561333.1">
    <property type="nucleotide sequence ID" value="XM_044707942.1"/>
</dbReference>
<dbReference type="InterPro" id="IPR038765">
    <property type="entry name" value="Papain-like_cys_pep_sf"/>
</dbReference>
<dbReference type="Gene3D" id="3.90.70.10">
    <property type="entry name" value="Cysteine proteinases"/>
    <property type="match status" value="1"/>
</dbReference>
<comment type="caution">
    <text evidence="11">The sequence shown here is derived from an EMBL/GenBank/DDBJ whole genome shotgun (WGS) entry which is preliminary data.</text>
</comment>
<organism evidence="11 12">
    <name type="scientific">Naegleria fowleri</name>
    <name type="common">Brain eating amoeba</name>
    <dbReference type="NCBI Taxonomy" id="5763"/>
    <lineage>
        <taxon>Eukaryota</taxon>
        <taxon>Discoba</taxon>
        <taxon>Heterolobosea</taxon>
        <taxon>Tetramitia</taxon>
        <taxon>Eutetramitia</taxon>
        <taxon>Vahlkampfiidae</taxon>
        <taxon>Naegleria</taxon>
    </lineage>
</organism>
<feature type="compositionally biased region" description="Low complexity" evidence="7">
    <location>
        <begin position="212"/>
        <end position="230"/>
    </location>
</feature>
<dbReference type="PANTHER" id="PTHR24006:SF733">
    <property type="entry name" value="RE52890P"/>
    <property type="match status" value="1"/>
</dbReference>
<reference evidence="11 12" key="1">
    <citation type="journal article" date="2019" name="Sci. Rep.">
        <title>Nanopore sequencing improves the draft genome of the human pathogenic amoeba Naegleria fowleri.</title>
        <authorList>
            <person name="Liechti N."/>
            <person name="Schurch N."/>
            <person name="Bruggmann R."/>
            <person name="Wittwer M."/>
        </authorList>
    </citation>
    <scope>NUCLEOTIDE SEQUENCE [LARGE SCALE GENOMIC DNA]</scope>
    <source>
        <strain evidence="11 12">ATCC 30894</strain>
    </source>
</reference>
<dbReference type="VEuPathDB" id="AmoebaDB:NF0028520"/>
<evidence type="ECO:0000256" key="6">
    <source>
        <dbReference type="PROSITE-ProRule" id="PRU00176"/>
    </source>
</evidence>
<feature type="region of interest" description="Disordered" evidence="7">
    <location>
        <begin position="660"/>
        <end position="694"/>
    </location>
</feature>
<dbReference type="InterPro" id="IPR035979">
    <property type="entry name" value="RBD_domain_sf"/>
</dbReference>
<feature type="region of interest" description="Disordered" evidence="7">
    <location>
        <begin position="475"/>
        <end position="537"/>
    </location>
</feature>
<protein>
    <recommendedName>
        <fullName evidence="3">ubiquitinyl hydrolase 1</fullName>
        <ecNumber evidence="3">3.4.19.12</ecNumber>
    </recommendedName>
</protein>
<dbReference type="InterPro" id="IPR050164">
    <property type="entry name" value="Peptidase_C19"/>
</dbReference>
<dbReference type="SMART" id="SM00360">
    <property type="entry name" value="RRM"/>
    <property type="match status" value="1"/>
</dbReference>